<dbReference type="AlphaFoldDB" id="A0AA41U5N7"/>
<evidence type="ECO:0000256" key="1">
    <source>
        <dbReference type="SAM" id="Phobius"/>
    </source>
</evidence>
<dbReference type="Proteomes" id="UP001165405">
    <property type="component" value="Unassembled WGS sequence"/>
</dbReference>
<comment type="caution">
    <text evidence="2">The sequence shown here is derived from an EMBL/GenBank/DDBJ whole genome shotgun (WGS) entry which is preliminary data.</text>
</comment>
<sequence>MGTTPGAQADDAGAVGWAGGVMTALRWATRLVEVNVLVVLGALAGGVVLGLGPALRAGSAVLLEPEHGDAPWRGFWQTWRTGWRRANLLFAPLWVVGLLLWLDTAVIAAADGPARAAFQLGLALVGAWGAVVLAWWPRVALRYDDPAPAVWRFLLLAPALGPGTALGALVVLAATAAVVLGLPVAGALAGLSFPLWATGRLVEERLRKIDAER</sequence>
<organism evidence="2 3">
    <name type="scientific">Antribacter soli</name>
    <dbReference type="NCBI Taxonomy" id="2910976"/>
    <lineage>
        <taxon>Bacteria</taxon>
        <taxon>Bacillati</taxon>
        <taxon>Actinomycetota</taxon>
        <taxon>Actinomycetes</taxon>
        <taxon>Micrococcales</taxon>
        <taxon>Promicromonosporaceae</taxon>
        <taxon>Antribacter</taxon>
    </lineage>
</organism>
<reference evidence="2" key="1">
    <citation type="submission" date="2022-01" db="EMBL/GenBank/DDBJ databases">
        <title>Antribacter sp. nov., isolated from Guizhou of China.</title>
        <authorList>
            <person name="Chengliang C."/>
            <person name="Ya Z."/>
        </authorList>
    </citation>
    <scope>NUCLEOTIDE SEQUENCE</scope>
    <source>
        <strain evidence="2">KLBMP 9083</strain>
    </source>
</reference>
<dbReference type="Pfam" id="PF04854">
    <property type="entry name" value="DUF624"/>
    <property type="match status" value="1"/>
</dbReference>
<evidence type="ECO:0000313" key="3">
    <source>
        <dbReference type="Proteomes" id="UP001165405"/>
    </source>
</evidence>
<evidence type="ECO:0000313" key="2">
    <source>
        <dbReference type="EMBL" id="MCF4119430.1"/>
    </source>
</evidence>
<accession>A0AA41U5N7</accession>
<dbReference type="InterPro" id="IPR006938">
    <property type="entry name" value="DUF624"/>
</dbReference>
<keyword evidence="3" id="KW-1185">Reference proteome</keyword>
<feature type="transmembrane region" description="Helical" evidence="1">
    <location>
        <begin position="116"/>
        <end position="137"/>
    </location>
</feature>
<dbReference type="RefSeq" id="WP_236087127.1">
    <property type="nucleotide sequence ID" value="NZ_JAKGSG010000003.1"/>
</dbReference>
<keyword evidence="1" id="KW-1133">Transmembrane helix</keyword>
<keyword evidence="1" id="KW-0472">Membrane</keyword>
<feature type="transmembrane region" description="Helical" evidence="1">
    <location>
        <begin position="88"/>
        <end position="110"/>
    </location>
</feature>
<proteinExistence type="predicted"/>
<dbReference type="EMBL" id="JAKGSG010000003">
    <property type="protein sequence ID" value="MCF4119430.1"/>
    <property type="molecule type" value="Genomic_DNA"/>
</dbReference>
<feature type="transmembrane region" description="Helical" evidence="1">
    <location>
        <begin position="34"/>
        <end position="55"/>
    </location>
</feature>
<keyword evidence="1" id="KW-0812">Transmembrane</keyword>
<feature type="transmembrane region" description="Helical" evidence="1">
    <location>
        <begin position="149"/>
        <end position="172"/>
    </location>
</feature>
<feature type="transmembrane region" description="Helical" evidence="1">
    <location>
        <begin position="178"/>
        <end position="198"/>
    </location>
</feature>
<name>A0AA41U5N7_9MICO</name>
<gene>
    <name evidence="2" type="ORF">L1785_00345</name>
</gene>
<protein>
    <submittedName>
        <fullName evidence="2">DUF624 domain-containing protein</fullName>
    </submittedName>
</protein>